<protein>
    <recommendedName>
        <fullName evidence="2">Crossover junction endonuclease MUS81</fullName>
        <ecNumber evidence="2">3.1.22.-</ecNumber>
    </recommendedName>
</protein>
<keyword evidence="2" id="KW-0540">Nuclease</keyword>
<organism evidence="5 6">
    <name type="scientific">Nitzschia inconspicua</name>
    <dbReference type="NCBI Taxonomy" id="303405"/>
    <lineage>
        <taxon>Eukaryota</taxon>
        <taxon>Sar</taxon>
        <taxon>Stramenopiles</taxon>
        <taxon>Ochrophyta</taxon>
        <taxon>Bacillariophyta</taxon>
        <taxon>Bacillariophyceae</taxon>
        <taxon>Bacillariophycidae</taxon>
        <taxon>Bacillariales</taxon>
        <taxon>Bacillariaceae</taxon>
        <taxon>Nitzschia</taxon>
    </lineage>
</organism>
<evidence type="ECO:0000259" key="4">
    <source>
        <dbReference type="SMART" id="SM00891"/>
    </source>
</evidence>
<feature type="domain" description="ERCC4" evidence="4">
    <location>
        <begin position="183"/>
        <end position="293"/>
    </location>
</feature>
<dbReference type="CDD" id="cd20074">
    <property type="entry name" value="XPF_nuclease_Mus81"/>
    <property type="match status" value="1"/>
</dbReference>
<proteinExistence type="inferred from homology"/>
<dbReference type="GO" id="GO:0000727">
    <property type="term" value="P:double-strand break repair via break-induced replication"/>
    <property type="evidence" value="ECO:0007669"/>
    <property type="project" value="UniProtKB-UniRule"/>
</dbReference>
<dbReference type="SMART" id="SM00891">
    <property type="entry name" value="ERCC4"/>
    <property type="match status" value="1"/>
</dbReference>
<sequence length="807" mass="87085">MSGSRKFVRPVSGTSVTVTIKPVKAACPENQDALDRLQEMLIKAQANLNSNFVHTLRRGMVSVRECRHPILTQKEACALKNIGPTLAKVIVPPTTNPQGKSSNTNTNINTKAPPKAIVAPVARPSRSLQQDSSSAAITKIDENRTTILQSSAAPPTAKEKAYYKAKQEAETLILPPNGPWKLILLIDGREHNSKQVVSHCKQSGIPCEERHLPIGDMAWIAQCVPRKTNGMSSSSSSSSSQNKPIEIMVGTIIERKEVADLACSLYGTRYSEQRLRLSQCGLPQVLFLVEGDTSQVVNCPAETLQMAMMETRIQLGFQIVQTKNLSETVRVLKGLHRRIVQRTFPEAFDKNVGIAVPSFVNDPGEVGPRSTNNSGRRRNRRPSSLLEMVFDTKPQPPFGASRFITYDEIKAKVLMDREQGTKSVQAITMAMLKQIPSLSQKKCTAISEQYPTMNRLIEALCYHDGDPQSLLSGISMGRQTVGPKSAEEVFAACCMLGDGSVVASHGPAKQSAKNATHKEDTAITNVKVVPSTNTTTIHGNRINAATSKTQLFTNNSTSDDSFSVAPVGVFPSVKVPAPDVHQDSSTPEIKRKFNCDDPMSDMSGCSASATAPVAAAAASKRAKTTSSTKARKNSSPAGLKLDESFLFSSPDDSVSTSAIRPTKKLVQPHPNGTAKPLSGGAKSDPPVIEILDSDCDDSSLVVTNVTTDPQNVIDHHSQDVQHAILASILDTPSTMSSFGTPCIPNAAGRAARKVSNDSSNGERSLSSGDYFSSNSIISSKRPTPEYTSSLRERLAKRMEKEVIEIDL</sequence>
<dbReference type="OrthoDB" id="48196at2759"/>
<feature type="region of interest" description="Disordered" evidence="3">
    <location>
        <begin position="753"/>
        <end position="790"/>
    </location>
</feature>
<keyword evidence="1 2" id="KW-0378">Hydrolase</keyword>
<evidence type="ECO:0000313" key="6">
    <source>
        <dbReference type="Proteomes" id="UP000693970"/>
    </source>
</evidence>
<dbReference type="GO" id="GO:0046872">
    <property type="term" value="F:metal ion binding"/>
    <property type="evidence" value="ECO:0007669"/>
    <property type="project" value="UniProtKB-UniRule"/>
</dbReference>
<comment type="subunit">
    <text evidence="2">Interacts with EME1.</text>
</comment>
<dbReference type="Proteomes" id="UP000693970">
    <property type="component" value="Unassembled WGS sequence"/>
</dbReference>
<dbReference type="EC" id="3.1.22.-" evidence="2"/>
<keyword evidence="2" id="KW-0234">DNA repair</keyword>
<keyword evidence="2" id="KW-0539">Nucleus</keyword>
<evidence type="ECO:0000313" key="5">
    <source>
        <dbReference type="EMBL" id="KAG7345586.1"/>
    </source>
</evidence>
<keyword evidence="2" id="KW-0255">Endonuclease</keyword>
<reference evidence="5" key="2">
    <citation type="submission" date="2021-04" db="EMBL/GenBank/DDBJ databases">
        <authorList>
            <person name="Podell S."/>
        </authorList>
    </citation>
    <scope>NUCLEOTIDE SEQUENCE</scope>
    <source>
        <strain evidence="5">Hildebrandi</strain>
    </source>
</reference>
<dbReference type="EMBL" id="JAGRRH010000022">
    <property type="protein sequence ID" value="KAG7345586.1"/>
    <property type="molecule type" value="Genomic_DNA"/>
</dbReference>
<comment type="function">
    <text evidence="2">Interacts with EME1 to form a DNA structure-specific endonuclease with substrate preference for branched DNA structures with a 5'-end at the branch nick. Typical substrates include 3'-flap structures, D-loops, replication forks and nicked Holliday junctions. May be required in mitosis for the processing of stalled or collapsed replication fork intermediates. May be required in meiosis for the repair of meiosis-specific double strand breaks subsequent to single-end invasion (SEI).</text>
</comment>
<dbReference type="GO" id="GO:0006308">
    <property type="term" value="P:DNA catabolic process"/>
    <property type="evidence" value="ECO:0007669"/>
    <property type="project" value="UniProtKB-UniRule"/>
</dbReference>
<evidence type="ECO:0000256" key="1">
    <source>
        <dbReference type="ARBA" id="ARBA00022801"/>
    </source>
</evidence>
<comment type="caution">
    <text evidence="5">The sequence shown here is derived from an EMBL/GenBank/DDBJ whole genome shotgun (WGS) entry which is preliminary data.</text>
</comment>
<dbReference type="AlphaFoldDB" id="A0A9K3KLK2"/>
<feature type="compositionally biased region" description="Polar residues" evidence="3">
    <location>
        <begin position="756"/>
        <end position="789"/>
    </location>
</feature>
<name>A0A9K3KLK2_9STRA</name>
<dbReference type="InterPro" id="IPR006166">
    <property type="entry name" value="ERCC4_domain"/>
</dbReference>
<comment type="cofactor">
    <cofactor evidence="2">
        <name>Mg(2+)</name>
        <dbReference type="ChEBI" id="CHEBI:18420"/>
    </cofactor>
</comment>
<dbReference type="GO" id="GO:0048257">
    <property type="term" value="F:3'-flap endonuclease activity"/>
    <property type="evidence" value="ECO:0007669"/>
    <property type="project" value="TreeGrafter"/>
</dbReference>
<keyword evidence="2" id="KW-0479">Metal-binding</keyword>
<dbReference type="GO" id="GO:0031573">
    <property type="term" value="P:mitotic intra-S DNA damage checkpoint signaling"/>
    <property type="evidence" value="ECO:0007669"/>
    <property type="project" value="TreeGrafter"/>
</dbReference>
<dbReference type="Pfam" id="PF02732">
    <property type="entry name" value="ERCC4"/>
    <property type="match status" value="1"/>
</dbReference>
<feature type="region of interest" description="Disordered" evidence="3">
    <location>
        <begin position="664"/>
        <end position="683"/>
    </location>
</feature>
<reference evidence="5" key="1">
    <citation type="journal article" date="2021" name="Sci. Rep.">
        <title>Diploid genomic architecture of Nitzschia inconspicua, an elite biomass production diatom.</title>
        <authorList>
            <person name="Oliver A."/>
            <person name="Podell S."/>
            <person name="Pinowska A."/>
            <person name="Traller J.C."/>
            <person name="Smith S.R."/>
            <person name="McClure R."/>
            <person name="Beliaev A."/>
            <person name="Bohutskyi P."/>
            <person name="Hill E.A."/>
            <person name="Rabines A."/>
            <person name="Zheng H."/>
            <person name="Allen L.Z."/>
            <person name="Kuo A."/>
            <person name="Grigoriev I.V."/>
            <person name="Allen A.E."/>
            <person name="Hazlebeck D."/>
            <person name="Allen E.E."/>
        </authorList>
    </citation>
    <scope>NUCLEOTIDE SEQUENCE</scope>
    <source>
        <strain evidence="5">Hildebrandi</strain>
    </source>
</reference>
<evidence type="ECO:0000256" key="3">
    <source>
        <dbReference type="SAM" id="MobiDB-lite"/>
    </source>
</evidence>
<keyword evidence="6" id="KW-1185">Reference proteome</keyword>
<feature type="region of interest" description="Disordered" evidence="3">
    <location>
        <begin position="361"/>
        <end position="384"/>
    </location>
</feature>
<comment type="subcellular location">
    <subcellularLocation>
        <location evidence="2">Nucleus</location>
    </subcellularLocation>
</comment>
<dbReference type="GO" id="GO:0048476">
    <property type="term" value="C:Holliday junction resolvase complex"/>
    <property type="evidence" value="ECO:0007669"/>
    <property type="project" value="UniProtKB-UniRule"/>
</dbReference>
<dbReference type="InterPro" id="IPR033309">
    <property type="entry name" value="Mus81"/>
</dbReference>
<evidence type="ECO:0000256" key="2">
    <source>
        <dbReference type="RuleBase" id="RU369042"/>
    </source>
</evidence>
<keyword evidence="2" id="KW-0233">DNA recombination</keyword>
<dbReference type="GO" id="GO:0000712">
    <property type="term" value="P:resolution of meiotic recombination intermediates"/>
    <property type="evidence" value="ECO:0007669"/>
    <property type="project" value="TreeGrafter"/>
</dbReference>
<keyword evidence="2" id="KW-0227">DNA damage</keyword>
<comment type="similarity">
    <text evidence="2">Belongs to the XPF family.</text>
</comment>
<dbReference type="PANTHER" id="PTHR13451">
    <property type="entry name" value="CLASS II CROSSOVER JUNCTION ENDONUCLEASE MUS81"/>
    <property type="match status" value="1"/>
</dbReference>
<dbReference type="GO" id="GO:0005634">
    <property type="term" value="C:nucleus"/>
    <property type="evidence" value="ECO:0007669"/>
    <property type="project" value="UniProtKB-SubCell"/>
</dbReference>
<dbReference type="GO" id="GO:0008821">
    <property type="term" value="F:crossover junction DNA endonuclease activity"/>
    <property type="evidence" value="ECO:0007669"/>
    <property type="project" value="UniProtKB-UniRule"/>
</dbReference>
<dbReference type="GO" id="GO:0003677">
    <property type="term" value="F:DNA binding"/>
    <property type="evidence" value="ECO:0007669"/>
    <property type="project" value="UniProtKB-UniRule"/>
</dbReference>
<accession>A0A9K3KLK2</accession>
<dbReference type="InterPro" id="IPR047416">
    <property type="entry name" value="XPF_nuclease_Mus81"/>
</dbReference>
<dbReference type="PANTHER" id="PTHR13451:SF0">
    <property type="entry name" value="CROSSOVER JUNCTION ENDONUCLEASE MUS81"/>
    <property type="match status" value="1"/>
</dbReference>
<gene>
    <name evidence="5" type="ORF">IV203_033117</name>
</gene>
<keyword evidence="2" id="KW-0460">Magnesium</keyword>